<proteinExistence type="predicted"/>
<dbReference type="EMBL" id="JAQZSM010000047">
    <property type="protein sequence ID" value="MDD7973676.1"/>
    <property type="molecule type" value="Genomic_DNA"/>
</dbReference>
<evidence type="ECO:0000313" key="2">
    <source>
        <dbReference type="EMBL" id="MDD7973676.1"/>
    </source>
</evidence>
<gene>
    <name evidence="2" type="ORF">PUT78_21685</name>
</gene>
<sequence length="311" mass="34907">MQNLLVFQNPAIAMPEMQEGYFVLMSSEGDVSHLYWKKNFAEKIAQAGTWTATEKVLGRLTKLRQIGQRLYACGAGGQIYVRDGRDDWRMLTDAVLFDPEAHTRAIRNTPPRGDPRRIEYIMNLALNPPSRNILFNDMQGLSEDAIYLCGEVGPGSKPVLCYWDGATLEELKVPMEEAALTGIHIESPDSVWVCGREGVLLHGSRARGFNPVPGDRRLNLFHQITPYRRKLVMPASVRPGGLWEYDPATGAFGRFDPPLPRLTPPPADSGEPHGGPFFAQAVGDVLWVVAPRDIYRFDGQRWERIQHPDMP</sequence>
<dbReference type="RefSeq" id="WP_274354341.1">
    <property type="nucleotide sequence ID" value="NZ_JAQZSM010000047.1"/>
</dbReference>
<accession>A0ABT5TEX5</accession>
<dbReference type="Proteomes" id="UP001431784">
    <property type="component" value="Unassembled WGS sequence"/>
</dbReference>
<organism evidence="2 3">
    <name type="scientific">Roseinatronobacter alkalisoli</name>
    <dbReference type="NCBI Taxonomy" id="3028235"/>
    <lineage>
        <taxon>Bacteria</taxon>
        <taxon>Pseudomonadati</taxon>
        <taxon>Pseudomonadota</taxon>
        <taxon>Alphaproteobacteria</taxon>
        <taxon>Rhodobacterales</taxon>
        <taxon>Paracoccaceae</taxon>
        <taxon>Roseinatronobacter</taxon>
    </lineage>
</organism>
<feature type="region of interest" description="Disordered" evidence="1">
    <location>
        <begin position="254"/>
        <end position="275"/>
    </location>
</feature>
<name>A0ABT5TEX5_9RHOB</name>
<keyword evidence="3" id="KW-1185">Reference proteome</keyword>
<evidence type="ECO:0000256" key="1">
    <source>
        <dbReference type="SAM" id="MobiDB-lite"/>
    </source>
</evidence>
<protein>
    <submittedName>
        <fullName evidence="2">Uncharacterized protein</fullName>
    </submittedName>
</protein>
<comment type="caution">
    <text evidence="2">The sequence shown here is derived from an EMBL/GenBank/DDBJ whole genome shotgun (WGS) entry which is preliminary data.</text>
</comment>
<evidence type="ECO:0000313" key="3">
    <source>
        <dbReference type="Proteomes" id="UP001431784"/>
    </source>
</evidence>
<feature type="compositionally biased region" description="Pro residues" evidence="1">
    <location>
        <begin position="257"/>
        <end position="267"/>
    </location>
</feature>
<reference evidence="2" key="1">
    <citation type="submission" date="2023-02" db="EMBL/GenBank/DDBJ databases">
        <title>Description of Roseinatronobacter alkalisoli sp. nov., an alkaliphilic bacerium isolated from soda soil.</title>
        <authorList>
            <person name="Wei W."/>
        </authorList>
    </citation>
    <scope>NUCLEOTIDE SEQUENCE</scope>
    <source>
        <strain evidence="2">HJB301</strain>
    </source>
</reference>